<evidence type="ECO:0000256" key="9">
    <source>
        <dbReference type="ARBA" id="ARBA00022786"/>
    </source>
</evidence>
<feature type="compositionally biased region" description="Acidic residues" evidence="14">
    <location>
        <begin position="536"/>
        <end position="557"/>
    </location>
</feature>
<name>A0A9W6A4Y9_ASPNG</name>
<feature type="compositionally biased region" description="Low complexity" evidence="14">
    <location>
        <begin position="473"/>
        <end position="485"/>
    </location>
</feature>
<gene>
    <name evidence="16" type="ORF">AnigIFM63604_006315</name>
</gene>
<evidence type="ECO:0000256" key="10">
    <source>
        <dbReference type="ARBA" id="ARBA00022833"/>
    </source>
</evidence>
<evidence type="ECO:0000256" key="12">
    <source>
        <dbReference type="ARBA" id="ARBA00023306"/>
    </source>
</evidence>
<evidence type="ECO:0000256" key="6">
    <source>
        <dbReference type="ARBA" id="ARBA00022723"/>
    </source>
</evidence>
<evidence type="ECO:0000256" key="5">
    <source>
        <dbReference type="ARBA" id="ARBA00022618"/>
    </source>
</evidence>
<feature type="compositionally biased region" description="Basic and acidic residues" evidence="14">
    <location>
        <begin position="502"/>
        <end position="512"/>
    </location>
</feature>
<feature type="region of interest" description="Disordered" evidence="14">
    <location>
        <begin position="341"/>
        <end position="387"/>
    </location>
</feature>
<keyword evidence="16" id="KW-0436">Ligase</keyword>
<feature type="region of interest" description="Disordered" evidence="14">
    <location>
        <begin position="469"/>
        <end position="512"/>
    </location>
</feature>
<keyword evidence="12" id="KW-0131">Cell cycle</keyword>
<dbReference type="Pfam" id="PF12861">
    <property type="entry name" value="zf-ANAPC11"/>
    <property type="match status" value="1"/>
</dbReference>
<keyword evidence="10" id="KW-0862">Zinc</keyword>
<keyword evidence="6" id="KW-0479">Metal-binding</keyword>
<comment type="caution">
    <text evidence="16">The sequence shown here is derived from an EMBL/GenBank/DDBJ whole genome shotgun (WGS) entry which is preliminary data.</text>
</comment>
<dbReference type="Proteomes" id="UP001144191">
    <property type="component" value="Unassembled WGS sequence"/>
</dbReference>
<dbReference type="SUPFAM" id="SSF57850">
    <property type="entry name" value="RING/U-box"/>
    <property type="match status" value="1"/>
</dbReference>
<keyword evidence="5" id="KW-0132">Cell division</keyword>
<feature type="domain" description="RING-type" evidence="15">
    <location>
        <begin position="96"/>
        <end position="139"/>
    </location>
</feature>
<keyword evidence="11" id="KW-0539">Nucleus</keyword>
<evidence type="ECO:0000256" key="11">
    <source>
        <dbReference type="ARBA" id="ARBA00023242"/>
    </source>
</evidence>
<dbReference type="GO" id="GO:0031145">
    <property type="term" value="P:anaphase-promoting complex-dependent catabolic process"/>
    <property type="evidence" value="ECO:0007669"/>
    <property type="project" value="InterPro"/>
</dbReference>
<dbReference type="EMBL" id="BRPB01000037">
    <property type="protein sequence ID" value="GLA50267.1"/>
    <property type="molecule type" value="Genomic_DNA"/>
</dbReference>
<evidence type="ECO:0000256" key="8">
    <source>
        <dbReference type="ARBA" id="ARBA00022776"/>
    </source>
</evidence>
<feature type="region of interest" description="Disordered" evidence="14">
    <location>
        <begin position="532"/>
        <end position="588"/>
    </location>
</feature>
<accession>A0A9W6A4Y9</accession>
<evidence type="ECO:0000256" key="1">
    <source>
        <dbReference type="ARBA" id="ARBA00004123"/>
    </source>
</evidence>
<evidence type="ECO:0000313" key="17">
    <source>
        <dbReference type="Proteomes" id="UP001144191"/>
    </source>
</evidence>
<evidence type="ECO:0000256" key="14">
    <source>
        <dbReference type="SAM" id="MobiDB-lite"/>
    </source>
</evidence>
<sequence>MDDDGRAAISPCFSSQMRRWPCEFRESLSAYLPVHFQPPSLNLPFVPTLNENSVAIQSSSAMKVTIKEWNAVATWRWDMPDDEVCGICRVQFDGTCPTCKFPGDDCSLLLGKCGHSFHMHCLMTWIQQESSKGLCPMCRQSMSLITIILLISIYFLQSLNIRAHKQSSVYRRSGHLTLSIRQQMIRAECGKSVVPQRYGKLACLPVASQLHPDMSLPKHTSPSPLSSSPSRQSVRRTSGSRPQSIIDRPGTAQQVTDIPEEHDSHEAAPAPAPVPQVHAPTEHDKPHDTTPTFQPFFTLIEDANSSEYHHPTVHYIFSDDDTDIVTEAALRALEAEPDLFAANGKGKSKPTQDHRHEADGGAQGTYPEDDEYAHQRKESLLPDPIPGVRDNYVILDIDYASPDGAQNDTTVPNTDGAASAHEAQGTGPPLAQQQQQSQNQPSAHKYTVTSAHSLSPAWQVLNTQLVSAPTFENNNSSGGQPPNGSLMLKIKGTAGLPMNMPGKDKDRERSSQRLEDMMDQFAKRLTELRQVIGAEEQAEDAEGEVGGDLALPEEGDVEGAPVVNTEEPNEAQTHVEGGGENEGQSAEN</sequence>
<evidence type="ECO:0000256" key="13">
    <source>
        <dbReference type="PROSITE-ProRule" id="PRU00175"/>
    </source>
</evidence>
<proteinExistence type="inferred from homology"/>
<evidence type="ECO:0000313" key="16">
    <source>
        <dbReference type="EMBL" id="GLA50267.1"/>
    </source>
</evidence>
<dbReference type="Gene3D" id="3.30.40.10">
    <property type="entry name" value="Zinc/RING finger domain, C3HC4 (zinc finger)"/>
    <property type="match status" value="1"/>
</dbReference>
<dbReference type="InterPro" id="IPR013083">
    <property type="entry name" value="Znf_RING/FYVE/PHD"/>
</dbReference>
<dbReference type="GO" id="GO:0008270">
    <property type="term" value="F:zinc ion binding"/>
    <property type="evidence" value="ECO:0007669"/>
    <property type="project" value="UniProtKB-KW"/>
</dbReference>
<reference evidence="16" key="1">
    <citation type="submission" date="2022-07" db="EMBL/GenBank/DDBJ databases">
        <title>Taxonomy of Aspergillus series Nigri: significant species reduction supported by multi-species coalescent approaches.</title>
        <authorList>
            <person name="Bian C."/>
            <person name="Kusuya Y."/>
            <person name="Sklenar F."/>
            <person name="D'hooge E."/>
            <person name="Yaguchi T."/>
            <person name="Takahashi H."/>
            <person name="Hubka V."/>
        </authorList>
    </citation>
    <scope>NUCLEOTIDE SEQUENCE</scope>
    <source>
        <strain evidence="16">IFM 63604</strain>
    </source>
</reference>
<comment type="pathway">
    <text evidence="2">Protein modification; protein ubiquitination.</text>
</comment>
<evidence type="ECO:0000256" key="3">
    <source>
        <dbReference type="ARBA" id="ARBA00009273"/>
    </source>
</evidence>
<dbReference type="InterPro" id="IPR051031">
    <property type="entry name" value="RING-box_E3_Ubiquitin_Ligase"/>
</dbReference>
<evidence type="ECO:0000256" key="4">
    <source>
        <dbReference type="ARBA" id="ARBA00013928"/>
    </source>
</evidence>
<feature type="compositionally biased region" description="Basic and acidic residues" evidence="14">
    <location>
        <begin position="350"/>
        <end position="359"/>
    </location>
</feature>
<dbReference type="CDD" id="cd16456">
    <property type="entry name" value="RING-H2_APC11"/>
    <property type="match status" value="1"/>
</dbReference>
<dbReference type="PANTHER" id="PTHR11210">
    <property type="entry name" value="RING BOX"/>
    <property type="match status" value="1"/>
</dbReference>
<comment type="similarity">
    <text evidence="3">Belongs to the RING-box family.</text>
</comment>
<feature type="region of interest" description="Disordered" evidence="14">
    <location>
        <begin position="213"/>
        <end position="293"/>
    </location>
</feature>
<organism evidence="16 17">
    <name type="scientific">Aspergillus niger</name>
    <dbReference type="NCBI Taxonomy" id="5061"/>
    <lineage>
        <taxon>Eukaryota</taxon>
        <taxon>Fungi</taxon>
        <taxon>Dikarya</taxon>
        <taxon>Ascomycota</taxon>
        <taxon>Pezizomycotina</taxon>
        <taxon>Eurotiomycetes</taxon>
        <taxon>Eurotiomycetidae</taxon>
        <taxon>Eurotiales</taxon>
        <taxon>Aspergillaceae</taxon>
        <taxon>Aspergillus</taxon>
        <taxon>Aspergillus subgen. Circumdati</taxon>
    </lineage>
</organism>
<keyword evidence="9" id="KW-0833">Ubl conjugation pathway</keyword>
<dbReference type="FunFam" id="3.30.40.10:FF:000111">
    <property type="entry name" value="Anaphase-promoting complex subunit 11"/>
    <property type="match status" value="1"/>
</dbReference>
<feature type="region of interest" description="Disordered" evidence="14">
    <location>
        <begin position="403"/>
        <end position="449"/>
    </location>
</feature>
<dbReference type="PROSITE" id="PS50089">
    <property type="entry name" value="ZF_RING_2"/>
    <property type="match status" value="1"/>
</dbReference>
<dbReference type="GO" id="GO:0005680">
    <property type="term" value="C:anaphase-promoting complex"/>
    <property type="evidence" value="ECO:0007669"/>
    <property type="project" value="InterPro"/>
</dbReference>
<dbReference type="GO" id="GO:0097602">
    <property type="term" value="F:cullin family protein binding"/>
    <property type="evidence" value="ECO:0007669"/>
    <property type="project" value="InterPro"/>
</dbReference>
<feature type="compositionally biased region" description="Low complexity" evidence="14">
    <location>
        <begin position="221"/>
        <end position="237"/>
    </location>
</feature>
<keyword evidence="8" id="KW-0498">Mitosis</keyword>
<evidence type="ECO:0000256" key="7">
    <source>
        <dbReference type="ARBA" id="ARBA00022771"/>
    </source>
</evidence>
<dbReference type="InterPro" id="IPR001841">
    <property type="entry name" value="Znf_RING"/>
</dbReference>
<evidence type="ECO:0000259" key="15">
    <source>
        <dbReference type="PROSITE" id="PS50089"/>
    </source>
</evidence>
<evidence type="ECO:0000256" key="2">
    <source>
        <dbReference type="ARBA" id="ARBA00004906"/>
    </source>
</evidence>
<keyword evidence="7 13" id="KW-0863">Zinc-finger</keyword>
<dbReference type="InterPro" id="IPR024991">
    <property type="entry name" value="RING-H2_APC11"/>
</dbReference>
<dbReference type="GO" id="GO:0061630">
    <property type="term" value="F:ubiquitin protein ligase activity"/>
    <property type="evidence" value="ECO:0007669"/>
    <property type="project" value="InterPro"/>
</dbReference>
<feature type="compositionally biased region" description="Polar residues" evidence="14">
    <location>
        <begin position="404"/>
        <end position="413"/>
    </location>
</feature>
<dbReference type="GO" id="GO:0051301">
    <property type="term" value="P:cell division"/>
    <property type="evidence" value="ECO:0007669"/>
    <property type="project" value="UniProtKB-KW"/>
</dbReference>
<dbReference type="AlphaFoldDB" id="A0A9W6A4Y9"/>
<comment type="subcellular location">
    <subcellularLocation>
        <location evidence="1">Nucleus</location>
    </subcellularLocation>
</comment>
<dbReference type="GO" id="GO:0016874">
    <property type="term" value="F:ligase activity"/>
    <property type="evidence" value="ECO:0007669"/>
    <property type="project" value="UniProtKB-KW"/>
</dbReference>
<protein>
    <recommendedName>
        <fullName evidence="4">Anaphase-promoting complex subunit 11</fullName>
    </recommendedName>
</protein>